<evidence type="ECO:0000313" key="2">
    <source>
        <dbReference type="EMBL" id="PIS22321.1"/>
    </source>
</evidence>
<dbReference type="Proteomes" id="UP000231252">
    <property type="component" value="Unassembled WGS sequence"/>
</dbReference>
<proteinExistence type="predicted"/>
<evidence type="ECO:0000313" key="3">
    <source>
        <dbReference type="Proteomes" id="UP000231252"/>
    </source>
</evidence>
<accession>A0A2H0XBT7</accession>
<dbReference type="AlphaFoldDB" id="A0A2H0XBT7"/>
<name>A0A2H0XBT7_UNCKA</name>
<protein>
    <submittedName>
        <fullName evidence="2">Uncharacterized protein</fullName>
    </submittedName>
</protein>
<sequence length="230" mass="26291">MKLPFTKSLRQKNILYVDKNSISFYAKSGQKPIVLTLESEVIKDMEIVSQEKFIQALAFWMDNNKISACDVILVLSENVYFEHAVQSLAGDGSADKEIETFLGAVPLEQMISRVLVDDASKQAIALGRDYYDLLLEFLEKRYIRVLALFPASLLNIKSPEELKVDHLIKNLDDYKKFNFLSDFERHFAPESFIARNSPKNTKNLKIMLGLFGILMIVLVAVIYFGLIRKD</sequence>
<evidence type="ECO:0000256" key="1">
    <source>
        <dbReference type="SAM" id="Phobius"/>
    </source>
</evidence>
<gene>
    <name evidence="2" type="ORF">COT50_02555</name>
</gene>
<feature type="transmembrane region" description="Helical" evidence="1">
    <location>
        <begin position="206"/>
        <end position="227"/>
    </location>
</feature>
<keyword evidence="1" id="KW-0472">Membrane</keyword>
<reference evidence="3" key="1">
    <citation type="submission" date="2017-09" db="EMBL/GenBank/DDBJ databases">
        <title>Depth-based differentiation of microbial function through sediment-hosted aquifers and enrichment of novel symbionts in the deep terrestrial subsurface.</title>
        <authorList>
            <person name="Probst A.J."/>
            <person name="Ladd B."/>
            <person name="Jarett J.K."/>
            <person name="Geller-Mcgrath D.E."/>
            <person name="Sieber C.M.K."/>
            <person name="Emerson J.B."/>
            <person name="Anantharaman K."/>
            <person name="Thomas B.C."/>
            <person name="Malmstrom R."/>
            <person name="Stieglmeier M."/>
            <person name="Klingl A."/>
            <person name="Woyke T."/>
            <person name="Ryan C.M."/>
            <person name="Banfield J.F."/>
        </authorList>
    </citation>
    <scope>NUCLEOTIDE SEQUENCE [LARGE SCALE GENOMIC DNA]</scope>
</reference>
<keyword evidence="1" id="KW-0812">Transmembrane</keyword>
<comment type="caution">
    <text evidence="2">The sequence shown here is derived from an EMBL/GenBank/DDBJ whole genome shotgun (WGS) entry which is preliminary data.</text>
</comment>
<organism evidence="2 3">
    <name type="scientific">candidate division WWE3 bacterium CG08_land_8_20_14_0_20_41_10</name>
    <dbReference type="NCBI Taxonomy" id="1975085"/>
    <lineage>
        <taxon>Bacteria</taxon>
        <taxon>Katanobacteria</taxon>
    </lineage>
</organism>
<keyword evidence="1" id="KW-1133">Transmembrane helix</keyword>
<dbReference type="EMBL" id="PEYU01000058">
    <property type="protein sequence ID" value="PIS22321.1"/>
    <property type="molecule type" value="Genomic_DNA"/>
</dbReference>